<feature type="domain" description="YbaK/aminoacyl-tRNA synthetase-associated" evidence="1">
    <location>
        <begin position="2"/>
        <end position="111"/>
    </location>
</feature>
<accession>A0A9X1B817</accession>
<comment type="caution">
    <text evidence="2">The sequence shown here is derived from an EMBL/GenBank/DDBJ whole genome shotgun (WGS) entry which is preliminary data.</text>
</comment>
<dbReference type="SUPFAM" id="SSF55826">
    <property type="entry name" value="YbaK/ProRS associated domain"/>
    <property type="match status" value="1"/>
</dbReference>
<dbReference type="InterPro" id="IPR007214">
    <property type="entry name" value="YbaK/aa-tRNA-synth-assoc-dom"/>
</dbReference>
<keyword evidence="3" id="KW-1185">Reference proteome</keyword>
<dbReference type="PANTHER" id="PTHR30411">
    <property type="entry name" value="CYTOPLASMIC PROTEIN"/>
    <property type="match status" value="1"/>
</dbReference>
<proteinExistence type="predicted"/>
<dbReference type="Gene3D" id="3.90.960.10">
    <property type="entry name" value="YbaK/aminoacyl-tRNA synthetase-associated domain"/>
    <property type="match status" value="1"/>
</dbReference>
<dbReference type="GO" id="GO:0002161">
    <property type="term" value="F:aminoacyl-tRNA deacylase activity"/>
    <property type="evidence" value="ECO:0007669"/>
    <property type="project" value="InterPro"/>
</dbReference>
<evidence type="ECO:0000313" key="3">
    <source>
        <dbReference type="Proteomes" id="UP001138802"/>
    </source>
</evidence>
<dbReference type="EMBL" id="NRSD01000002">
    <property type="protein sequence ID" value="MBK1643818.1"/>
    <property type="molecule type" value="Genomic_DNA"/>
</dbReference>
<sequence>METAAAARVPSDLLAKAVVFRAARSYILVVVPSDDQVDLERIQALVEKPVQLATEEELTGLFPDCEPGAVPPIGVAYELRTLVDQRLLGRHEVYFESGDHEHLIKISGDQFAMLMDGTEQVDLGRTI</sequence>
<reference evidence="2 3" key="1">
    <citation type="journal article" date="2020" name="Microorganisms">
        <title>Osmotic Adaptation and Compatible Solute Biosynthesis of Phototrophic Bacteria as Revealed from Genome Analyses.</title>
        <authorList>
            <person name="Imhoff J.F."/>
            <person name="Rahn T."/>
            <person name="Kunzel S."/>
            <person name="Keller A."/>
            <person name="Neulinger S.C."/>
        </authorList>
    </citation>
    <scope>NUCLEOTIDE SEQUENCE [LARGE SCALE GENOMIC DNA]</scope>
    <source>
        <strain evidence="2 3">DSM 21303</strain>
    </source>
</reference>
<evidence type="ECO:0000259" key="1">
    <source>
        <dbReference type="Pfam" id="PF04073"/>
    </source>
</evidence>
<dbReference type="InterPro" id="IPR036754">
    <property type="entry name" value="YbaK/aa-tRNA-synt-asso_dom_sf"/>
</dbReference>
<name>A0A9X1B817_9GAMM</name>
<dbReference type="CDD" id="cd04332">
    <property type="entry name" value="YbaK_like"/>
    <property type="match status" value="1"/>
</dbReference>
<protein>
    <recommendedName>
        <fullName evidence="1">YbaK/aminoacyl-tRNA synthetase-associated domain-containing protein</fullName>
    </recommendedName>
</protein>
<evidence type="ECO:0000313" key="2">
    <source>
        <dbReference type="EMBL" id="MBK1643818.1"/>
    </source>
</evidence>
<dbReference type="AlphaFoldDB" id="A0A9X1B817"/>
<dbReference type="PANTHER" id="PTHR30411:SF9">
    <property type="entry name" value="MULTIFUNCTIONAL SER_THR-TRNA DEACYLASE PROXP-Y"/>
    <property type="match status" value="1"/>
</dbReference>
<gene>
    <name evidence="2" type="ORF">CKO25_03910</name>
</gene>
<organism evidence="2 3">
    <name type="scientific">Thiocapsa imhoffii</name>
    <dbReference type="NCBI Taxonomy" id="382777"/>
    <lineage>
        <taxon>Bacteria</taxon>
        <taxon>Pseudomonadati</taxon>
        <taxon>Pseudomonadota</taxon>
        <taxon>Gammaproteobacteria</taxon>
        <taxon>Chromatiales</taxon>
        <taxon>Chromatiaceae</taxon>
        <taxon>Thiocapsa</taxon>
    </lineage>
</organism>
<dbReference type="Proteomes" id="UP001138802">
    <property type="component" value="Unassembled WGS sequence"/>
</dbReference>
<dbReference type="Pfam" id="PF04073">
    <property type="entry name" value="tRNA_edit"/>
    <property type="match status" value="1"/>
</dbReference>